<organism evidence="1 2">
    <name type="scientific">Algoriphagus iocasae</name>
    <dbReference type="NCBI Taxonomy" id="1836499"/>
    <lineage>
        <taxon>Bacteria</taxon>
        <taxon>Pseudomonadati</taxon>
        <taxon>Bacteroidota</taxon>
        <taxon>Cytophagia</taxon>
        <taxon>Cytophagales</taxon>
        <taxon>Cyclobacteriaceae</taxon>
        <taxon>Algoriphagus</taxon>
    </lineage>
</organism>
<dbReference type="EMBL" id="JACIJO010000004">
    <property type="protein sequence ID" value="MBB6328493.1"/>
    <property type="molecule type" value="Genomic_DNA"/>
</dbReference>
<evidence type="ECO:0000313" key="2">
    <source>
        <dbReference type="Proteomes" id="UP000588604"/>
    </source>
</evidence>
<evidence type="ECO:0000313" key="1">
    <source>
        <dbReference type="EMBL" id="MBB6328493.1"/>
    </source>
</evidence>
<protein>
    <submittedName>
        <fullName evidence="1">Uncharacterized protein</fullName>
    </submittedName>
</protein>
<comment type="caution">
    <text evidence="1">The sequence shown here is derived from an EMBL/GenBank/DDBJ whole genome shotgun (WGS) entry which is preliminary data.</text>
</comment>
<name>A0A841MNG2_9BACT</name>
<dbReference type="Proteomes" id="UP000588604">
    <property type="component" value="Unassembled WGS sequence"/>
</dbReference>
<dbReference type="RefSeq" id="WP_184497642.1">
    <property type="nucleotide sequence ID" value="NZ_JACIJO010000004.1"/>
</dbReference>
<accession>A0A841MNG2</accession>
<keyword evidence="2" id="KW-1185">Reference proteome</keyword>
<sequence length="202" mass="23928">MKYLLILPFLFLPFILQSQVLLSNKEFRKLEKYIKRKGISNDYDSLLNKSFTDQRKVLQTAKELPTIEKLIIGNWSQSKSSRITGELEEVPLSPNIIFSKDGRFLTIKREKEVSGRYVVNKEENFNLKLIFDEPQIPPFPEEMLKSMSQKELQKTMYTEELWNIFEIEKNQLITYQVIPIYNPSNPATLTHSRLRLNYYIKN</sequence>
<dbReference type="AlphaFoldDB" id="A0A841MNG2"/>
<reference evidence="1 2" key="1">
    <citation type="submission" date="2020-08" db="EMBL/GenBank/DDBJ databases">
        <title>Genomic Encyclopedia of Type Strains, Phase IV (KMG-IV): sequencing the most valuable type-strain genomes for metagenomic binning, comparative biology and taxonomic classification.</title>
        <authorList>
            <person name="Goeker M."/>
        </authorList>
    </citation>
    <scope>NUCLEOTIDE SEQUENCE [LARGE SCALE GENOMIC DNA]</scope>
    <source>
        <strain evidence="1 2">DSM 102044</strain>
    </source>
</reference>
<gene>
    <name evidence="1" type="ORF">FHS59_004149</name>
</gene>
<proteinExistence type="predicted"/>